<name>A0A6M4AS01_9SPHN</name>
<evidence type="ECO:0000256" key="1">
    <source>
        <dbReference type="ARBA" id="ARBA00004196"/>
    </source>
</evidence>
<keyword evidence="10" id="KW-1185">Reference proteome</keyword>
<evidence type="ECO:0000256" key="2">
    <source>
        <dbReference type="ARBA" id="ARBA00009477"/>
    </source>
</evidence>
<dbReference type="Pfam" id="PF25917">
    <property type="entry name" value="BSH_RND"/>
    <property type="match status" value="1"/>
</dbReference>
<dbReference type="GO" id="GO:0015562">
    <property type="term" value="F:efflux transmembrane transporter activity"/>
    <property type="evidence" value="ECO:0007669"/>
    <property type="project" value="TreeGrafter"/>
</dbReference>
<gene>
    <name evidence="9" type="ORF">GV829_00955</name>
</gene>
<feature type="domain" description="Multidrug resistance protein MdtA-like alpha-helical hairpin" evidence="5">
    <location>
        <begin position="98"/>
        <end position="155"/>
    </location>
</feature>
<organism evidence="9 10">
    <name type="scientific">Sphingomonas lacunae</name>
    <dbReference type="NCBI Taxonomy" id="2698828"/>
    <lineage>
        <taxon>Bacteria</taxon>
        <taxon>Pseudomonadati</taxon>
        <taxon>Pseudomonadota</taxon>
        <taxon>Alphaproteobacteria</taxon>
        <taxon>Sphingomonadales</taxon>
        <taxon>Sphingomonadaceae</taxon>
        <taxon>Sphingomonas</taxon>
    </lineage>
</organism>
<dbReference type="EMBL" id="CP053015">
    <property type="protein sequence ID" value="QJQ31190.1"/>
    <property type="molecule type" value="Genomic_DNA"/>
</dbReference>
<comment type="similarity">
    <text evidence="2">Belongs to the membrane fusion protein (MFP) (TC 8.A.1) family.</text>
</comment>
<dbReference type="Gene3D" id="2.40.420.20">
    <property type="match status" value="1"/>
</dbReference>
<dbReference type="RefSeq" id="WP_169943405.1">
    <property type="nucleotide sequence ID" value="NZ_CP053015.1"/>
</dbReference>
<evidence type="ECO:0000256" key="3">
    <source>
        <dbReference type="ARBA" id="ARBA00022448"/>
    </source>
</evidence>
<reference evidence="9 10" key="1">
    <citation type="submission" date="2020-01" db="EMBL/GenBank/DDBJ databases">
        <title>Sphingomonas sp. strain CSW-10.</title>
        <authorList>
            <person name="Chen W.-M."/>
        </authorList>
    </citation>
    <scope>NUCLEOTIDE SEQUENCE [LARGE SCALE GENOMIC DNA]</scope>
    <source>
        <strain evidence="9 10">CSW-10</strain>
    </source>
</reference>
<dbReference type="Pfam" id="PF25876">
    <property type="entry name" value="HH_MFP_RND"/>
    <property type="match status" value="1"/>
</dbReference>
<evidence type="ECO:0000259" key="6">
    <source>
        <dbReference type="Pfam" id="PF25917"/>
    </source>
</evidence>
<keyword evidence="3" id="KW-0813">Transport</keyword>
<protein>
    <submittedName>
        <fullName evidence="9">Efflux RND transporter periplasmic adaptor subunit</fullName>
    </submittedName>
</protein>
<dbReference type="Pfam" id="PF25967">
    <property type="entry name" value="RND-MFP_C"/>
    <property type="match status" value="1"/>
</dbReference>
<comment type="subcellular location">
    <subcellularLocation>
        <location evidence="1">Cell envelope</location>
    </subcellularLocation>
</comment>
<accession>A0A6M4AS01</accession>
<dbReference type="InterPro" id="IPR058624">
    <property type="entry name" value="MdtA-like_HH"/>
</dbReference>
<dbReference type="InterPro" id="IPR058627">
    <property type="entry name" value="MdtA-like_C"/>
</dbReference>
<dbReference type="Gene3D" id="2.40.50.100">
    <property type="match status" value="2"/>
</dbReference>
<sequence>MRFSGKPLAWAAVPLALCLAACGDSDGAPVAAPPPIDVRVAEVGAQSQPERIDAAGTVALRRESPLGFTSAGRITLLSANEGDTVRSGQLLAALDPTTTAATLASAEAERARAAREYARSSELFEKGWVARPRVDSAEAAVRVAEANVRSAQFQLSNSRIVAPGSGIIIARLAEPGQVVAAGTPVLILGDASSGHVLRLAVPDRQAVRLRVGQPAEVSIGALGDERLTGRVLEIAGRADAATGTFLVEVALPADERLRSGQIGTARIIADTAGERNLSVPPQAVFAARAGEAFVYVVDSARNRVTLRRVTLAETTDNSIRLTGGLEPGEMVAVTGIDRLSDGQAVRVVRTGNSAPAAPVAATAR</sequence>
<dbReference type="Proteomes" id="UP000503018">
    <property type="component" value="Chromosome"/>
</dbReference>
<dbReference type="PANTHER" id="PTHR30469:SF15">
    <property type="entry name" value="HLYD FAMILY OF SECRETION PROTEINS"/>
    <property type="match status" value="1"/>
</dbReference>
<dbReference type="Gene3D" id="2.40.30.170">
    <property type="match status" value="1"/>
</dbReference>
<evidence type="ECO:0000259" key="5">
    <source>
        <dbReference type="Pfam" id="PF25876"/>
    </source>
</evidence>
<dbReference type="Pfam" id="PF25954">
    <property type="entry name" value="Beta-barrel_RND_2"/>
    <property type="match status" value="1"/>
</dbReference>
<dbReference type="SUPFAM" id="SSF111369">
    <property type="entry name" value="HlyD-like secretion proteins"/>
    <property type="match status" value="1"/>
</dbReference>
<feature type="domain" description="CusB-like beta-barrel" evidence="7">
    <location>
        <begin position="198"/>
        <end position="268"/>
    </location>
</feature>
<evidence type="ECO:0000256" key="4">
    <source>
        <dbReference type="SAM" id="SignalP"/>
    </source>
</evidence>
<dbReference type="InterPro" id="IPR058792">
    <property type="entry name" value="Beta-barrel_RND_2"/>
</dbReference>
<dbReference type="KEGG" id="slan:GV829_00955"/>
<feature type="chain" id="PRO_5027041779" evidence="4">
    <location>
        <begin position="28"/>
        <end position="364"/>
    </location>
</feature>
<dbReference type="InterPro" id="IPR058625">
    <property type="entry name" value="MdtA-like_BSH"/>
</dbReference>
<proteinExistence type="inferred from homology"/>
<feature type="signal peptide" evidence="4">
    <location>
        <begin position="1"/>
        <end position="27"/>
    </location>
</feature>
<evidence type="ECO:0000313" key="10">
    <source>
        <dbReference type="Proteomes" id="UP000503018"/>
    </source>
</evidence>
<dbReference type="PANTHER" id="PTHR30469">
    <property type="entry name" value="MULTIDRUG RESISTANCE PROTEIN MDTA"/>
    <property type="match status" value="1"/>
</dbReference>
<evidence type="ECO:0000313" key="9">
    <source>
        <dbReference type="EMBL" id="QJQ31190.1"/>
    </source>
</evidence>
<keyword evidence="4" id="KW-0732">Signal</keyword>
<evidence type="ECO:0000259" key="8">
    <source>
        <dbReference type="Pfam" id="PF25967"/>
    </source>
</evidence>
<feature type="domain" description="Multidrug resistance protein MdtA-like barrel-sandwich hybrid" evidence="6">
    <location>
        <begin position="72"/>
        <end position="184"/>
    </location>
</feature>
<dbReference type="AlphaFoldDB" id="A0A6M4AS01"/>
<dbReference type="GO" id="GO:1990281">
    <property type="term" value="C:efflux pump complex"/>
    <property type="evidence" value="ECO:0007669"/>
    <property type="project" value="TreeGrafter"/>
</dbReference>
<dbReference type="NCBIfam" id="TIGR01730">
    <property type="entry name" value="RND_mfp"/>
    <property type="match status" value="1"/>
</dbReference>
<dbReference type="InterPro" id="IPR006143">
    <property type="entry name" value="RND_pump_MFP"/>
</dbReference>
<evidence type="ECO:0000259" key="7">
    <source>
        <dbReference type="Pfam" id="PF25954"/>
    </source>
</evidence>
<feature type="domain" description="Multidrug resistance protein MdtA-like C-terminal permuted SH3" evidence="8">
    <location>
        <begin position="279"/>
        <end position="338"/>
    </location>
</feature>